<reference evidence="4" key="1">
    <citation type="journal article" date="2019" name="Int. J. Syst. Evol. Microbiol.">
        <title>The Global Catalogue of Microorganisms (GCM) 10K type strain sequencing project: providing services to taxonomists for standard genome sequencing and annotation.</title>
        <authorList>
            <consortium name="The Broad Institute Genomics Platform"/>
            <consortium name="The Broad Institute Genome Sequencing Center for Infectious Disease"/>
            <person name="Wu L."/>
            <person name="Ma J."/>
        </authorList>
    </citation>
    <scope>NUCLEOTIDE SEQUENCE [LARGE SCALE GENOMIC DNA]</scope>
    <source>
        <strain evidence="4">TISTR 1535</strain>
    </source>
</reference>
<keyword evidence="1" id="KW-0732">Signal</keyword>
<evidence type="ECO:0000256" key="1">
    <source>
        <dbReference type="SAM" id="SignalP"/>
    </source>
</evidence>
<name>A0ABW5V7Y0_9BACI</name>
<dbReference type="Proteomes" id="UP001597502">
    <property type="component" value="Unassembled WGS sequence"/>
</dbReference>
<dbReference type="RefSeq" id="WP_382392934.1">
    <property type="nucleotide sequence ID" value="NZ_JBHUNA010000018.1"/>
</dbReference>
<dbReference type="EMBL" id="JBHUNA010000018">
    <property type="protein sequence ID" value="MFD2760944.1"/>
    <property type="molecule type" value="Genomic_DNA"/>
</dbReference>
<dbReference type="PANTHER" id="PTHR37806">
    <property type="entry name" value="LMO0724 PROTEIN"/>
    <property type="match status" value="1"/>
</dbReference>
<dbReference type="InterPro" id="IPR039564">
    <property type="entry name" value="Peptidase_C39-like"/>
</dbReference>
<feature type="signal peptide" evidence="1">
    <location>
        <begin position="1"/>
        <end position="19"/>
    </location>
</feature>
<proteinExistence type="predicted"/>
<evidence type="ECO:0000259" key="2">
    <source>
        <dbReference type="Pfam" id="PF13529"/>
    </source>
</evidence>
<evidence type="ECO:0000313" key="4">
    <source>
        <dbReference type="Proteomes" id="UP001597502"/>
    </source>
</evidence>
<comment type="caution">
    <text evidence="3">The sequence shown here is derived from an EMBL/GenBank/DDBJ whole genome shotgun (WGS) entry which is preliminary data.</text>
</comment>
<organism evidence="3 4">
    <name type="scientific">Lentibacillus juripiscarius</name>
    <dbReference type="NCBI Taxonomy" id="257446"/>
    <lineage>
        <taxon>Bacteria</taxon>
        <taxon>Bacillati</taxon>
        <taxon>Bacillota</taxon>
        <taxon>Bacilli</taxon>
        <taxon>Bacillales</taxon>
        <taxon>Bacillaceae</taxon>
        <taxon>Lentibacillus</taxon>
    </lineage>
</organism>
<feature type="domain" description="Peptidase C39-like" evidence="2">
    <location>
        <begin position="36"/>
        <end position="201"/>
    </location>
</feature>
<dbReference type="Gene3D" id="3.90.70.10">
    <property type="entry name" value="Cysteine proteinases"/>
    <property type="match status" value="1"/>
</dbReference>
<sequence length="229" mass="25204">MISKRTASLCLLAVSGVVAAIKLRSKTMEEKTEIKNVPLYYQYPQLPTGCEATSLAMLLSWGLGKDVSKYAVADALPKGDKVHRAGDGWKGPNPNKAFVGDPYTDSDDGSYGVFQGPILEALDAFMPGRGVDLTGEPFDVLLDVVRAEKPVLAWTTLEQRQTFYGLSWTDPDGDVVDWYENEHAVVIVGIDGDDVIAHDPHTGKAEHYDRELFERNWRSMGGRTVTLDV</sequence>
<dbReference type="Pfam" id="PF13529">
    <property type="entry name" value="Peptidase_C39_2"/>
    <property type="match status" value="1"/>
</dbReference>
<protein>
    <submittedName>
        <fullName evidence="3">C39 family peptidase</fullName>
    </submittedName>
</protein>
<accession>A0ABW5V7Y0</accession>
<feature type="chain" id="PRO_5046912950" evidence="1">
    <location>
        <begin position="20"/>
        <end position="229"/>
    </location>
</feature>
<dbReference type="PANTHER" id="PTHR37806:SF1">
    <property type="entry name" value="PEPTIDASE C39-LIKE DOMAIN-CONTAINING PROTEIN"/>
    <property type="match status" value="1"/>
</dbReference>
<keyword evidence="4" id="KW-1185">Reference proteome</keyword>
<gene>
    <name evidence="3" type="ORF">ACFSUO_08185</name>
</gene>
<evidence type="ECO:0000313" key="3">
    <source>
        <dbReference type="EMBL" id="MFD2760944.1"/>
    </source>
</evidence>